<gene>
    <name evidence="1" type="ORF">X801_06977</name>
</gene>
<name>A0A1S8WRW4_OPIVI</name>
<proteinExistence type="predicted"/>
<reference evidence="1 2" key="1">
    <citation type="submission" date="2015-03" db="EMBL/GenBank/DDBJ databases">
        <title>Draft genome of the nematode, Opisthorchis viverrini.</title>
        <authorList>
            <person name="Mitreva M."/>
        </authorList>
    </citation>
    <scope>NUCLEOTIDE SEQUENCE [LARGE SCALE GENOMIC DNA]</scope>
    <source>
        <strain evidence="1">Khon Kaen</strain>
    </source>
</reference>
<accession>A0A1S8WRW4</accession>
<dbReference type="AlphaFoldDB" id="A0A1S8WRW4"/>
<organism evidence="1 2">
    <name type="scientific">Opisthorchis viverrini</name>
    <name type="common">Southeast Asian liver fluke</name>
    <dbReference type="NCBI Taxonomy" id="6198"/>
    <lineage>
        <taxon>Eukaryota</taxon>
        <taxon>Metazoa</taxon>
        <taxon>Spiralia</taxon>
        <taxon>Lophotrochozoa</taxon>
        <taxon>Platyhelminthes</taxon>
        <taxon>Trematoda</taxon>
        <taxon>Digenea</taxon>
        <taxon>Opisthorchiida</taxon>
        <taxon>Opisthorchiata</taxon>
        <taxon>Opisthorchiidae</taxon>
        <taxon>Opisthorchis</taxon>
    </lineage>
</organism>
<keyword evidence="2" id="KW-1185">Reference proteome</keyword>
<protein>
    <submittedName>
        <fullName evidence="1">Uncharacterized protein</fullName>
    </submittedName>
</protein>
<feature type="non-terminal residue" evidence="1">
    <location>
        <position position="72"/>
    </location>
</feature>
<sequence length="72" mass="8278">MQQVLHIPPKLRSDAVHQSYGPIISKYYEASSDVDLNLANRSIDIRSEYSSQVTECYKALVELVLIFPYNFL</sequence>
<dbReference type="EMBL" id="KV895759">
    <property type="protein sequence ID" value="OON17187.1"/>
    <property type="molecule type" value="Genomic_DNA"/>
</dbReference>
<evidence type="ECO:0000313" key="2">
    <source>
        <dbReference type="Proteomes" id="UP000243686"/>
    </source>
</evidence>
<dbReference type="Proteomes" id="UP000243686">
    <property type="component" value="Unassembled WGS sequence"/>
</dbReference>
<evidence type="ECO:0000313" key="1">
    <source>
        <dbReference type="EMBL" id="OON17187.1"/>
    </source>
</evidence>